<dbReference type="GO" id="GO:0005737">
    <property type="term" value="C:cytoplasm"/>
    <property type="evidence" value="ECO:0007669"/>
    <property type="project" value="TreeGrafter"/>
</dbReference>
<keyword evidence="8" id="KW-0648">Protein biosynthesis</keyword>
<keyword evidence="7" id="KW-0067">ATP-binding</keyword>
<keyword evidence="5" id="KW-0547">Nucleotide-binding</keyword>
<protein>
    <recommendedName>
        <fullName evidence="2">cysteine--tRNA ligase</fullName>
        <ecNumber evidence="2">6.1.1.16</ecNumber>
    </recommendedName>
    <alternativeName>
        <fullName evidence="10">Cysteinyl-tRNA synthetase</fullName>
    </alternativeName>
</protein>
<dbReference type="InterPro" id="IPR014729">
    <property type="entry name" value="Rossmann-like_a/b/a_fold"/>
</dbReference>
<keyword evidence="4" id="KW-0479">Metal-binding</keyword>
<dbReference type="AlphaFoldDB" id="A0AAN6ZDJ3"/>
<keyword evidence="3" id="KW-0436">Ligase</keyword>
<evidence type="ECO:0000256" key="1">
    <source>
        <dbReference type="ARBA" id="ARBA00001947"/>
    </source>
</evidence>
<evidence type="ECO:0000256" key="6">
    <source>
        <dbReference type="ARBA" id="ARBA00022833"/>
    </source>
</evidence>
<dbReference type="Gene3D" id="3.40.50.620">
    <property type="entry name" value="HUPs"/>
    <property type="match status" value="2"/>
</dbReference>
<proteinExistence type="inferred from homology"/>
<dbReference type="PANTHER" id="PTHR10890:SF3">
    <property type="entry name" value="CYSTEINE--TRNA LIGASE, CYTOPLASMIC"/>
    <property type="match status" value="1"/>
</dbReference>
<dbReference type="SUPFAM" id="SSF52374">
    <property type="entry name" value="Nucleotidylyl transferase"/>
    <property type="match status" value="1"/>
</dbReference>
<dbReference type="PRINTS" id="PR00983">
    <property type="entry name" value="TRNASYNTHCYS"/>
</dbReference>
<evidence type="ECO:0000259" key="13">
    <source>
        <dbReference type="Pfam" id="PF01406"/>
    </source>
</evidence>
<feature type="coiled-coil region" evidence="11">
    <location>
        <begin position="703"/>
        <end position="739"/>
    </location>
</feature>
<evidence type="ECO:0000256" key="5">
    <source>
        <dbReference type="ARBA" id="ARBA00022741"/>
    </source>
</evidence>
<feature type="domain" description="tRNA synthetases class I catalytic" evidence="13">
    <location>
        <begin position="18"/>
        <end position="447"/>
    </location>
</feature>
<dbReference type="InterPro" id="IPR015803">
    <property type="entry name" value="Cys-tRNA-ligase"/>
</dbReference>
<accession>A0AAN6ZDJ3</accession>
<dbReference type="FunFam" id="3.40.50.620:FF:000186">
    <property type="entry name" value="Putative Cysteinyl-tRNA synthetase"/>
    <property type="match status" value="1"/>
</dbReference>
<dbReference type="GO" id="GO:0004817">
    <property type="term" value="F:cysteine-tRNA ligase activity"/>
    <property type="evidence" value="ECO:0007669"/>
    <property type="project" value="UniProtKB-EC"/>
</dbReference>
<dbReference type="InterPro" id="IPR032678">
    <property type="entry name" value="tRNA-synt_1_cat_dom"/>
</dbReference>
<evidence type="ECO:0000313" key="14">
    <source>
        <dbReference type="EMBL" id="KAK4135110.1"/>
    </source>
</evidence>
<evidence type="ECO:0000256" key="4">
    <source>
        <dbReference type="ARBA" id="ARBA00022723"/>
    </source>
</evidence>
<dbReference type="PANTHER" id="PTHR10890">
    <property type="entry name" value="CYSTEINYL-TRNA SYNTHETASE"/>
    <property type="match status" value="1"/>
</dbReference>
<sequence length="801" mass="88771">MAAITVHNSLKPGVPVPFVPREEGKVSWYACGPTTYDLSHLGHARNYVSTDIIRRILMHHFGFRVNFVMNYTDVDDKIIIKARRNRLLELEREKPYTPEQTRELVFKAFLAYADSNLPRLVADQPALDEQNYVARRDAAYGGVLAGGTLSGEGKPSDAEAKVKMHTNAMDSAAQSLQNGSGFDGAEDILLPYLDSLYRETIDTSDQTIFTDLTQAMEKAFNDDMEALNVLPPDAVTRVTEYVPQIVAFVEQIIEKGFAYESNGSVYFDIAAFEKAGNTYARLRPESKNDKALQEEGEGSLSKSLEGKKRSGDFALWKKSKPGEPYWPSPWGAGRPGWHIECSVMASDKLGDHMDIHSGGIDLAFPHHDNELAQSEAYFHQCGKGEHTWVNYFLHMGHLSISGIKMSKSLKNFQTIQDALVTTYTARNMRVVFLMGRWNDGVEISPDMRKQADNWESTVDNFFTNVKAKVAEAGATTDGVKDLSLEATTGQGLLAELEQAKTDLDAALRNSFDTFGAMQVILRLVRNANIYMNKSGPNLQALEAAARWVTKIVGIFGLDATACAPYDNVGWGSASAASNADPQTAVRPYAAAYSKVKGDVQGLDLAEASVKAALGQQAPDAEFAELEKSGERDVEKLAMPYLRATSRLRDELRAVVSTLEPKSRQAVLELSDRIRDYDLTDLGVQLDDQVDKPSLVKFVPAAKLIAARDEKAAMVAEKAKQKEEARKAREKAEAEKWAKAKLPPGEMFRADAKYQEWDAEGLPTKLADGSEVPKSQLKKLKKEWERQKKVHEEYRVKFGSSA</sequence>
<reference evidence="14" key="1">
    <citation type="journal article" date="2023" name="Mol. Phylogenet. Evol.">
        <title>Genome-scale phylogeny and comparative genomics of the fungal order Sordariales.</title>
        <authorList>
            <person name="Hensen N."/>
            <person name="Bonometti L."/>
            <person name="Westerberg I."/>
            <person name="Brannstrom I.O."/>
            <person name="Guillou S."/>
            <person name="Cros-Aarteil S."/>
            <person name="Calhoun S."/>
            <person name="Haridas S."/>
            <person name="Kuo A."/>
            <person name="Mondo S."/>
            <person name="Pangilinan J."/>
            <person name="Riley R."/>
            <person name="LaButti K."/>
            <person name="Andreopoulos B."/>
            <person name="Lipzen A."/>
            <person name="Chen C."/>
            <person name="Yan M."/>
            <person name="Daum C."/>
            <person name="Ng V."/>
            <person name="Clum A."/>
            <person name="Steindorff A."/>
            <person name="Ohm R.A."/>
            <person name="Martin F."/>
            <person name="Silar P."/>
            <person name="Natvig D.O."/>
            <person name="Lalanne C."/>
            <person name="Gautier V."/>
            <person name="Ament-Velasquez S.L."/>
            <person name="Kruys A."/>
            <person name="Hutchinson M.I."/>
            <person name="Powell A.J."/>
            <person name="Barry K."/>
            <person name="Miller A.N."/>
            <person name="Grigoriev I.V."/>
            <person name="Debuchy R."/>
            <person name="Gladieux P."/>
            <person name="Hiltunen Thoren M."/>
            <person name="Johannesson H."/>
        </authorList>
    </citation>
    <scope>NUCLEOTIDE SEQUENCE</scope>
    <source>
        <strain evidence="14">CBS 123565</strain>
    </source>
</reference>
<dbReference type="Pfam" id="PF01406">
    <property type="entry name" value="tRNA-synt_1e"/>
    <property type="match status" value="1"/>
</dbReference>
<name>A0AAN6ZDJ3_9PEZI</name>
<evidence type="ECO:0000256" key="9">
    <source>
        <dbReference type="ARBA" id="ARBA00023146"/>
    </source>
</evidence>
<reference evidence="14" key="2">
    <citation type="submission" date="2023-05" db="EMBL/GenBank/DDBJ databases">
        <authorList>
            <consortium name="Lawrence Berkeley National Laboratory"/>
            <person name="Steindorff A."/>
            <person name="Hensen N."/>
            <person name="Bonometti L."/>
            <person name="Westerberg I."/>
            <person name="Brannstrom I.O."/>
            <person name="Guillou S."/>
            <person name="Cros-Aarteil S."/>
            <person name="Calhoun S."/>
            <person name="Haridas S."/>
            <person name="Kuo A."/>
            <person name="Mondo S."/>
            <person name="Pangilinan J."/>
            <person name="Riley R."/>
            <person name="Labutti K."/>
            <person name="Andreopoulos B."/>
            <person name="Lipzen A."/>
            <person name="Chen C."/>
            <person name="Yanf M."/>
            <person name="Daum C."/>
            <person name="Ng V."/>
            <person name="Clum A."/>
            <person name="Ohm R."/>
            <person name="Martin F."/>
            <person name="Silar P."/>
            <person name="Natvig D."/>
            <person name="Lalanne C."/>
            <person name="Gautier V."/>
            <person name="Ament-Velasquez S.L."/>
            <person name="Kruys A."/>
            <person name="Hutchinson M.I."/>
            <person name="Powell A.J."/>
            <person name="Barry K."/>
            <person name="Miller A.N."/>
            <person name="Grigoriev I.V."/>
            <person name="Debuchy R."/>
            <person name="Gladieux P."/>
            <person name="Thoren M.H."/>
            <person name="Johannesson H."/>
        </authorList>
    </citation>
    <scope>NUCLEOTIDE SEQUENCE</scope>
    <source>
        <strain evidence="14">CBS 123565</strain>
    </source>
</reference>
<evidence type="ECO:0000256" key="7">
    <source>
        <dbReference type="ARBA" id="ARBA00022840"/>
    </source>
</evidence>
<comment type="cofactor">
    <cofactor evidence="1">
        <name>Zn(2+)</name>
        <dbReference type="ChEBI" id="CHEBI:29105"/>
    </cofactor>
</comment>
<feature type="region of interest" description="Disordered" evidence="12">
    <location>
        <begin position="286"/>
        <end position="306"/>
    </location>
</feature>
<dbReference type="GO" id="GO:0006423">
    <property type="term" value="P:cysteinyl-tRNA aminoacylation"/>
    <property type="evidence" value="ECO:0007669"/>
    <property type="project" value="InterPro"/>
</dbReference>
<dbReference type="NCBIfam" id="TIGR00435">
    <property type="entry name" value="cysS"/>
    <property type="match status" value="1"/>
</dbReference>
<evidence type="ECO:0000256" key="3">
    <source>
        <dbReference type="ARBA" id="ARBA00022598"/>
    </source>
</evidence>
<evidence type="ECO:0000256" key="10">
    <source>
        <dbReference type="ARBA" id="ARBA00031499"/>
    </source>
</evidence>
<dbReference type="InterPro" id="IPR009080">
    <property type="entry name" value="tRNAsynth_Ia_anticodon-bd"/>
</dbReference>
<evidence type="ECO:0000256" key="12">
    <source>
        <dbReference type="SAM" id="MobiDB-lite"/>
    </source>
</evidence>
<organism evidence="14 15">
    <name type="scientific">Trichocladium antarcticum</name>
    <dbReference type="NCBI Taxonomy" id="1450529"/>
    <lineage>
        <taxon>Eukaryota</taxon>
        <taxon>Fungi</taxon>
        <taxon>Dikarya</taxon>
        <taxon>Ascomycota</taxon>
        <taxon>Pezizomycotina</taxon>
        <taxon>Sordariomycetes</taxon>
        <taxon>Sordariomycetidae</taxon>
        <taxon>Sordariales</taxon>
        <taxon>Chaetomiaceae</taxon>
        <taxon>Trichocladium</taxon>
    </lineage>
</organism>
<gene>
    <name evidence="14" type="ORF">BT67DRAFT_378940</name>
</gene>
<dbReference type="InterPro" id="IPR024909">
    <property type="entry name" value="Cys-tRNA/MSH_ligase"/>
</dbReference>
<dbReference type="HAMAP" id="MF_00041">
    <property type="entry name" value="Cys_tRNA_synth"/>
    <property type="match status" value="1"/>
</dbReference>
<dbReference type="SUPFAM" id="SSF47323">
    <property type="entry name" value="Anticodon-binding domain of a subclass of class I aminoacyl-tRNA synthetases"/>
    <property type="match status" value="1"/>
</dbReference>
<comment type="caution">
    <text evidence="14">The sequence shown here is derived from an EMBL/GenBank/DDBJ whole genome shotgun (WGS) entry which is preliminary data.</text>
</comment>
<dbReference type="EC" id="6.1.1.16" evidence="2"/>
<dbReference type="EMBL" id="MU853407">
    <property type="protein sequence ID" value="KAK4135110.1"/>
    <property type="molecule type" value="Genomic_DNA"/>
</dbReference>
<dbReference type="Proteomes" id="UP001304895">
    <property type="component" value="Unassembled WGS sequence"/>
</dbReference>
<dbReference type="GO" id="GO:0005524">
    <property type="term" value="F:ATP binding"/>
    <property type="evidence" value="ECO:0007669"/>
    <property type="project" value="UniProtKB-KW"/>
</dbReference>
<keyword evidence="11" id="KW-0175">Coiled coil</keyword>
<keyword evidence="9" id="KW-0030">Aminoacyl-tRNA synthetase</keyword>
<evidence type="ECO:0000256" key="11">
    <source>
        <dbReference type="SAM" id="Coils"/>
    </source>
</evidence>
<keyword evidence="15" id="KW-1185">Reference proteome</keyword>
<evidence type="ECO:0000256" key="2">
    <source>
        <dbReference type="ARBA" id="ARBA00012832"/>
    </source>
</evidence>
<keyword evidence="6" id="KW-0862">Zinc</keyword>
<evidence type="ECO:0000313" key="15">
    <source>
        <dbReference type="Proteomes" id="UP001304895"/>
    </source>
</evidence>
<dbReference type="GO" id="GO:0046872">
    <property type="term" value="F:metal ion binding"/>
    <property type="evidence" value="ECO:0007669"/>
    <property type="project" value="UniProtKB-KW"/>
</dbReference>
<evidence type="ECO:0000256" key="8">
    <source>
        <dbReference type="ARBA" id="ARBA00022917"/>
    </source>
</evidence>